<feature type="signal peptide" evidence="1">
    <location>
        <begin position="1"/>
        <end position="20"/>
    </location>
</feature>
<protein>
    <recommendedName>
        <fullName evidence="4">Surface layer protein A domain-containing protein</fullName>
    </recommendedName>
</protein>
<reference evidence="2 3" key="1">
    <citation type="submission" date="2015-07" db="EMBL/GenBank/DDBJ databases">
        <title>Lactobacillus korensis/26-25/ whole genome sequencing.</title>
        <authorList>
            <person name="Kim M.K."/>
            <person name="Im W.-T."/>
            <person name="Srinivasan S."/>
            <person name="Lee J.-J."/>
        </authorList>
    </citation>
    <scope>NUCLEOTIDE SEQUENCE [LARGE SCALE GENOMIC DNA]</scope>
    <source>
        <strain evidence="2 3">26-25</strain>
    </source>
</reference>
<sequence length="188" mass="20880">MKMNHILGAAIVATTLGATAAVTGPATVQAQAAKVSLAAFPQSIRGTWYHYEENDGYYYKTMTIGAKKMTVKNYFDAFGKKQVKWTGTLHTTKNQDDEFRQGLGNKKSHWTSAKSVKDGYTKVVAYGMFATNGGGTYKVIHKTYKGKSVKVLYNKRIVNSYGQKKLADHYYQTKAQAKFFNPVGALHK</sequence>
<keyword evidence="1" id="KW-0732">Signal</keyword>
<gene>
    <name evidence="2" type="ORF">ABN16_03405</name>
</gene>
<feature type="chain" id="PRO_5042185490" description="Surface layer protein A domain-containing protein" evidence="1">
    <location>
        <begin position="21"/>
        <end position="188"/>
    </location>
</feature>
<dbReference type="KEGG" id="lko:ABN16_03405"/>
<accession>A0AAC8ZG73</accession>
<dbReference type="AlphaFoldDB" id="A0AAC8ZG73"/>
<name>A0AAC8ZG73_9LACO</name>
<organism evidence="2 3">
    <name type="scientific">Levilactobacillus koreensis</name>
    <dbReference type="NCBI Taxonomy" id="637971"/>
    <lineage>
        <taxon>Bacteria</taxon>
        <taxon>Bacillati</taxon>
        <taxon>Bacillota</taxon>
        <taxon>Bacilli</taxon>
        <taxon>Lactobacillales</taxon>
        <taxon>Lactobacillaceae</taxon>
        <taxon>Levilactobacillus</taxon>
    </lineage>
</organism>
<evidence type="ECO:0000313" key="3">
    <source>
        <dbReference type="Proteomes" id="UP000036000"/>
    </source>
</evidence>
<dbReference type="Proteomes" id="UP000036000">
    <property type="component" value="Chromosome"/>
</dbReference>
<dbReference type="RefSeq" id="WP_048732948.1">
    <property type="nucleotide sequence ID" value="NZ_CP012033.1"/>
</dbReference>
<evidence type="ECO:0000256" key="1">
    <source>
        <dbReference type="SAM" id="SignalP"/>
    </source>
</evidence>
<proteinExistence type="predicted"/>
<keyword evidence="3" id="KW-1185">Reference proteome</keyword>
<evidence type="ECO:0008006" key="4">
    <source>
        <dbReference type="Google" id="ProtNLM"/>
    </source>
</evidence>
<evidence type="ECO:0000313" key="2">
    <source>
        <dbReference type="EMBL" id="AKP64138.1"/>
    </source>
</evidence>
<dbReference type="EMBL" id="CP012033">
    <property type="protein sequence ID" value="AKP64138.1"/>
    <property type="molecule type" value="Genomic_DNA"/>
</dbReference>